<keyword evidence="3" id="KW-1185">Reference proteome</keyword>
<sequence>MKKDTKALNIFFQFWSEYAQTEEYHKQWARDNLHPIHASRGELLYNYSSPQKNLYFVCQGMIAFVSIDPSIKKRKIESVALAHNSLKTTNHLYTNTPRTGSIVALRSSLVLRIAYERVKTLKNHDPVIDILFDVLASRETRQHRSHISILLSKLPLDRYRLFREQLSSIQSVMTQQEQADYLGISKRTLQECQYLFLKSLNS</sequence>
<accession>A0ABW5UCI0</accession>
<name>A0ABW5UCI0_9SPHI</name>
<feature type="domain" description="Cyclic nucleotide-binding" evidence="1">
    <location>
        <begin position="17"/>
        <end position="121"/>
    </location>
</feature>
<dbReference type="SUPFAM" id="SSF51206">
    <property type="entry name" value="cAMP-binding domain-like"/>
    <property type="match status" value="1"/>
</dbReference>
<comment type="caution">
    <text evidence="2">The sequence shown here is derived from an EMBL/GenBank/DDBJ whole genome shotgun (WGS) entry which is preliminary data.</text>
</comment>
<protein>
    <submittedName>
        <fullName evidence="2">Crp/Fnr family transcriptional regulator</fullName>
    </submittedName>
</protein>
<proteinExistence type="predicted"/>
<evidence type="ECO:0000313" key="3">
    <source>
        <dbReference type="Proteomes" id="UP001597418"/>
    </source>
</evidence>
<dbReference type="EMBL" id="JBHUMB010000005">
    <property type="protein sequence ID" value="MFD2742407.1"/>
    <property type="molecule type" value="Genomic_DNA"/>
</dbReference>
<evidence type="ECO:0000259" key="1">
    <source>
        <dbReference type="PROSITE" id="PS50042"/>
    </source>
</evidence>
<dbReference type="RefSeq" id="WP_066754093.1">
    <property type="nucleotide sequence ID" value="NZ_JBHUMB010000005.1"/>
</dbReference>
<dbReference type="Gene3D" id="2.60.120.10">
    <property type="entry name" value="Jelly Rolls"/>
    <property type="match status" value="1"/>
</dbReference>
<dbReference type="PROSITE" id="PS50042">
    <property type="entry name" value="CNMP_BINDING_3"/>
    <property type="match status" value="1"/>
</dbReference>
<dbReference type="InterPro" id="IPR018490">
    <property type="entry name" value="cNMP-bd_dom_sf"/>
</dbReference>
<organism evidence="2 3">
    <name type="scientific">Sphingobacterium populi</name>
    <dbReference type="NCBI Taxonomy" id="1812824"/>
    <lineage>
        <taxon>Bacteria</taxon>
        <taxon>Pseudomonadati</taxon>
        <taxon>Bacteroidota</taxon>
        <taxon>Sphingobacteriia</taxon>
        <taxon>Sphingobacteriales</taxon>
        <taxon>Sphingobacteriaceae</taxon>
        <taxon>Sphingobacterium</taxon>
    </lineage>
</organism>
<dbReference type="InterPro" id="IPR014710">
    <property type="entry name" value="RmlC-like_jellyroll"/>
</dbReference>
<dbReference type="Proteomes" id="UP001597418">
    <property type="component" value="Unassembled WGS sequence"/>
</dbReference>
<reference evidence="3" key="1">
    <citation type="journal article" date="2019" name="Int. J. Syst. Evol. Microbiol.">
        <title>The Global Catalogue of Microorganisms (GCM) 10K type strain sequencing project: providing services to taxonomists for standard genome sequencing and annotation.</title>
        <authorList>
            <consortium name="The Broad Institute Genomics Platform"/>
            <consortium name="The Broad Institute Genome Sequencing Center for Infectious Disease"/>
            <person name="Wu L."/>
            <person name="Ma J."/>
        </authorList>
    </citation>
    <scope>NUCLEOTIDE SEQUENCE [LARGE SCALE GENOMIC DNA]</scope>
    <source>
        <strain evidence="3">KCTC 42247</strain>
    </source>
</reference>
<dbReference type="InterPro" id="IPR000595">
    <property type="entry name" value="cNMP-bd_dom"/>
</dbReference>
<gene>
    <name evidence="2" type="ORF">ACFSQ6_03275</name>
</gene>
<evidence type="ECO:0000313" key="2">
    <source>
        <dbReference type="EMBL" id="MFD2742407.1"/>
    </source>
</evidence>